<keyword evidence="2" id="KW-1185">Reference proteome</keyword>
<evidence type="ECO:0000313" key="1">
    <source>
        <dbReference type="EMBL" id="KAL3581559.1"/>
    </source>
</evidence>
<dbReference type="Proteomes" id="UP000309997">
    <property type="component" value="Unassembled WGS sequence"/>
</dbReference>
<protein>
    <submittedName>
        <fullName evidence="1">Uncharacterized protein</fullName>
    </submittedName>
</protein>
<name>A0ACC4BTY6_POPAL</name>
<proteinExistence type="predicted"/>
<comment type="caution">
    <text evidence="1">The sequence shown here is derived from an EMBL/GenBank/DDBJ whole genome shotgun (WGS) entry which is preliminary data.</text>
</comment>
<sequence>MSLSFVFGMEADAVRFELPCNQECSSLWSPQKMTPSVKRGQKGSSHTCQSFYRARKKAWELGLWFGVVEIFGNLVGDGLMAMLGLASGQLAVKQDRSARENHRSGDPGKARLVNCVFGNEL</sequence>
<accession>A0ACC4BTY6</accession>
<evidence type="ECO:0000313" key="2">
    <source>
        <dbReference type="Proteomes" id="UP000309997"/>
    </source>
</evidence>
<gene>
    <name evidence="1" type="ORF">D5086_015891</name>
</gene>
<dbReference type="EMBL" id="RCHU02000008">
    <property type="protein sequence ID" value="KAL3581559.1"/>
    <property type="molecule type" value="Genomic_DNA"/>
</dbReference>
<reference evidence="1 2" key="1">
    <citation type="journal article" date="2024" name="Plant Biotechnol. J.">
        <title>Genome and CRISPR/Cas9 system of a widespread forest tree (Populus alba) in the world.</title>
        <authorList>
            <person name="Liu Y.J."/>
            <person name="Jiang P.F."/>
            <person name="Han X.M."/>
            <person name="Li X.Y."/>
            <person name="Wang H.M."/>
            <person name="Wang Y.J."/>
            <person name="Wang X.X."/>
            <person name="Zeng Q.Y."/>
        </authorList>
    </citation>
    <scope>NUCLEOTIDE SEQUENCE [LARGE SCALE GENOMIC DNA]</scope>
    <source>
        <strain evidence="2">cv. PAL-ZL1</strain>
    </source>
</reference>
<organism evidence="1 2">
    <name type="scientific">Populus alba</name>
    <name type="common">White poplar</name>
    <dbReference type="NCBI Taxonomy" id="43335"/>
    <lineage>
        <taxon>Eukaryota</taxon>
        <taxon>Viridiplantae</taxon>
        <taxon>Streptophyta</taxon>
        <taxon>Embryophyta</taxon>
        <taxon>Tracheophyta</taxon>
        <taxon>Spermatophyta</taxon>
        <taxon>Magnoliopsida</taxon>
        <taxon>eudicotyledons</taxon>
        <taxon>Gunneridae</taxon>
        <taxon>Pentapetalae</taxon>
        <taxon>rosids</taxon>
        <taxon>fabids</taxon>
        <taxon>Malpighiales</taxon>
        <taxon>Salicaceae</taxon>
        <taxon>Saliceae</taxon>
        <taxon>Populus</taxon>
    </lineage>
</organism>